<dbReference type="PANTHER" id="PTHR47523:SF1">
    <property type="entry name" value="F21O3.11 PROTEIN"/>
    <property type="match status" value="1"/>
</dbReference>
<accession>A0AAW2CA25</accession>
<feature type="region of interest" description="Disordered" evidence="1">
    <location>
        <begin position="45"/>
        <end position="83"/>
    </location>
</feature>
<reference evidence="2 3" key="1">
    <citation type="submission" date="2024-01" db="EMBL/GenBank/DDBJ databases">
        <title>A telomere-to-telomere, gap-free genome of sweet tea (Lithocarpus litseifolius).</title>
        <authorList>
            <person name="Zhou J."/>
        </authorList>
    </citation>
    <scope>NUCLEOTIDE SEQUENCE [LARGE SCALE GENOMIC DNA]</scope>
    <source>
        <strain evidence="2">Zhou-2022a</strain>
        <tissue evidence="2">Leaf</tissue>
    </source>
</reference>
<organism evidence="2 3">
    <name type="scientific">Lithocarpus litseifolius</name>
    <dbReference type="NCBI Taxonomy" id="425828"/>
    <lineage>
        <taxon>Eukaryota</taxon>
        <taxon>Viridiplantae</taxon>
        <taxon>Streptophyta</taxon>
        <taxon>Embryophyta</taxon>
        <taxon>Tracheophyta</taxon>
        <taxon>Spermatophyta</taxon>
        <taxon>Magnoliopsida</taxon>
        <taxon>eudicotyledons</taxon>
        <taxon>Gunneridae</taxon>
        <taxon>Pentapetalae</taxon>
        <taxon>rosids</taxon>
        <taxon>fabids</taxon>
        <taxon>Fagales</taxon>
        <taxon>Fagaceae</taxon>
        <taxon>Lithocarpus</taxon>
    </lineage>
</organism>
<dbReference type="EMBL" id="JAZDWU010000008">
    <property type="protein sequence ID" value="KAK9993135.1"/>
    <property type="molecule type" value="Genomic_DNA"/>
</dbReference>
<evidence type="ECO:0000313" key="2">
    <source>
        <dbReference type="EMBL" id="KAK9993135.1"/>
    </source>
</evidence>
<sequence>MRQLNKNRGKRFVSAETSTSADSVATSLVEDEVVGPQSLVIQEGSDGISLKPFSDTDKAPPEVATSGKLAEQGDIKGGDSKSWRRGPYLPSYVPFGQVFY</sequence>
<name>A0AAW2CA25_9ROSI</name>
<dbReference type="AlphaFoldDB" id="A0AAW2CA25"/>
<dbReference type="PANTHER" id="PTHR47523">
    <property type="entry name" value="F21O3.11 PROTEIN"/>
    <property type="match status" value="1"/>
</dbReference>
<keyword evidence="3" id="KW-1185">Reference proteome</keyword>
<evidence type="ECO:0000256" key="1">
    <source>
        <dbReference type="SAM" id="MobiDB-lite"/>
    </source>
</evidence>
<comment type="caution">
    <text evidence="2">The sequence shown here is derived from an EMBL/GenBank/DDBJ whole genome shotgun (WGS) entry which is preliminary data.</text>
</comment>
<dbReference type="Proteomes" id="UP001459277">
    <property type="component" value="Unassembled WGS sequence"/>
</dbReference>
<gene>
    <name evidence="2" type="ORF">SO802_022838</name>
</gene>
<proteinExistence type="predicted"/>
<protein>
    <submittedName>
        <fullName evidence="2">Uncharacterized protein</fullName>
    </submittedName>
</protein>
<feature type="compositionally biased region" description="Basic and acidic residues" evidence="1">
    <location>
        <begin position="71"/>
        <end position="82"/>
    </location>
</feature>
<evidence type="ECO:0000313" key="3">
    <source>
        <dbReference type="Proteomes" id="UP001459277"/>
    </source>
</evidence>